<evidence type="ECO:0000256" key="1">
    <source>
        <dbReference type="SAM" id="Phobius"/>
    </source>
</evidence>
<name>A0A653BU80_CALMS</name>
<proteinExistence type="predicted"/>
<dbReference type="AlphaFoldDB" id="A0A653BU80"/>
<keyword evidence="1" id="KW-0812">Transmembrane</keyword>
<keyword evidence="1" id="KW-0472">Membrane</keyword>
<dbReference type="Proteomes" id="UP000410492">
    <property type="component" value="Unassembled WGS sequence"/>
</dbReference>
<feature type="transmembrane region" description="Helical" evidence="1">
    <location>
        <begin position="59"/>
        <end position="82"/>
    </location>
</feature>
<organism evidence="2 3">
    <name type="scientific">Callosobruchus maculatus</name>
    <name type="common">Southern cowpea weevil</name>
    <name type="synonym">Pulse bruchid</name>
    <dbReference type="NCBI Taxonomy" id="64391"/>
    <lineage>
        <taxon>Eukaryota</taxon>
        <taxon>Metazoa</taxon>
        <taxon>Ecdysozoa</taxon>
        <taxon>Arthropoda</taxon>
        <taxon>Hexapoda</taxon>
        <taxon>Insecta</taxon>
        <taxon>Pterygota</taxon>
        <taxon>Neoptera</taxon>
        <taxon>Endopterygota</taxon>
        <taxon>Coleoptera</taxon>
        <taxon>Polyphaga</taxon>
        <taxon>Cucujiformia</taxon>
        <taxon>Chrysomeloidea</taxon>
        <taxon>Chrysomelidae</taxon>
        <taxon>Bruchinae</taxon>
        <taxon>Bruchini</taxon>
        <taxon>Callosobruchus</taxon>
    </lineage>
</organism>
<sequence>MEVPEAQARRYFGRFHQVELHQVHHRQEWPACGEARTQYQSQRACQESGEVLVEMREDFVFLLFIYQCSFNQLLYIVVLHFLK</sequence>
<accession>A0A653BU80</accession>
<evidence type="ECO:0000313" key="3">
    <source>
        <dbReference type="Proteomes" id="UP000410492"/>
    </source>
</evidence>
<gene>
    <name evidence="2" type="ORF">CALMAC_LOCUS3803</name>
</gene>
<keyword evidence="1" id="KW-1133">Transmembrane helix</keyword>
<dbReference type="EMBL" id="CAACVG010005331">
    <property type="protein sequence ID" value="VEN39168.1"/>
    <property type="molecule type" value="Genomic_DNA"/>
</dbReference>
<evidence type="ECO:0000313" key="2">
    <source>
        <dbReference type="EMBL" id="VEN39168.1"/>
    </source>
</evidence>
<reference evidence="2 3" key="1">
    <citation type="submission" date="2019-01" db="EMBL/GenBank/DDBJ databases">
        <authorList>
            <person name="Sayadi A."/>
        </authorList>
    </citation>
    <scope>NUCLEOTIDE SEQUENCE [LARGE SCALE GENOMIC DNA]</scope>
</reference>
<keyword evidence="3" id="KW-1185">Reference proteome</keyword>
<protein>
    <submittedName>
        <fullName evidence="2">Uncharacterized protein</fullName>
    </submittedName>
</protein>